<dbReference type="Gene3D" id="2.60.120.620">
    <property type="entry name" value="q2cbj1_9rhob like domain"/>
    <property type="match status" value="1"/>
</dbReference>
<sequence length="314" mass="34608">MAKSIKRAWQNAFTKPAEPAPAPSRHQKTIPVKTTYESRPVDIPESFLTTPAADHLPPTFHQISWPATAVPENGIRYAAVLDNILSPSECAALLGLAEASVPPTHCGPDGGAWRPAMVNVGAGYEVLTPSYRNSDRIVWDSQDVVDRIWGRCLAVPGLRERFAVVDKETEVTGYERFGLRRGPGSRFEFAKMNPRMRFLKYGGGQFFRAHRDAPYGETSEDGKTIESLFTIHLYLNDSKAEVGEASELVGGATSFLSADCTRKEDVNPKAGRVLIFQQRKLLHAGDDVLAGIKYTMRTEIMYELINPDDLGGQG</sequence>
<keyword evidence="5" id="KW-0408">Iron</keyword>
<keyword evidence="3" id="KW-0223">Dioxygenase</keyword>
<organism evidence="8 9">
    <name type="scientific">Lasiosphaeria hispida</name>
    <dbReference type="NCBI Taxonomy" id="260671"/>
    <lineage>
        <taxon>Eukaryota</taxon>
        <taxon>Fungi</taxon>
        <taxon>Dikarya</taxon>
        <taxon>Ascomycota</taxon>
        <taxon>Pezizomycotina</taxon>
        <taxon>Sordariomycetes</taxon>
        <taxon>Sordariomycetidae</taxon>
        <taxon>Sordariales</taxon>
        <taxon>Lasiosphaeriaceae</taxon>
        <taxon>Lasiosphaeria</taxon>
    </lineage>
</organism>
<comment type="cofactor">
    <cofactor evidence="1">
        <name>L-ascorbate</name>
        <dbReference type="ChEBI" id="CHEBI:38290"/>
    </cofactor>
</comment>
<gene>
    <name evidence="8" type="ORF">B0T25DRAFT_531852</name>
</gene>
<dbReference type="GO" id="GO:0005783">
    <property type="term" value="C:endoplasmic reticulum"/>
    <property type="evidence" value="ECO:0007669"/>
    <property type="project" value="TreeGrafter"/>
</dbReference>
<reference evidence="8" key="1">
    <citation type="journal article" date="2023" name="Mol. Phylogenet. Evol.">
        <title>Genome-scale phylogeny and comparative genomics of the fungal order Sordariales.</title>
        <authorList>
            <person name="Hensen N."/>
            <person name="Bonometti L."/>
            <person name="Westerberg I."/>
            <person name="Brannstrom I.O."/>
            <person name="Guillou S."/>
            <person name="Cros-Aarteil S."/>
            <person name="Calhoun S."/>
            <person name="Haridas S."/>
            <person name="Kuo A."/>
            <person name="Mondo S."/>
            <person name="Pangilinan J."/>
            <person name="Riley R."/>
            <person name="LaButti K."/>
            <person name="Andreopoulos B."/>
            <person name="Lipzen A."/>
            <person name="Chen C."/>
            <person name="Yan M."/>
            <person name="Daum C."/>
            <person name="Ng V."/>
            <person name="Clum A."/>
            <person name="Steindorff A."/>
            <person name="Ohm R.A."/>
            <person name="Martin F."/>
            <person name="Silar P."/>
            <person name="Natvig D.O."/>
            <person name="Lalanne C."/>
            <person name="Gautier V."/>
            <person name="Ament-Velasquez S.L."/>
            <person name="Kruys A."/>
            <person name="Hutchinson M.I."/>
            <person name="Powell A.J."/>
            <person name="Barry K."/>
            <person name="Miller A.N."/>
            <person name="Grigoriev I.V."/>
            <person name="Debuchy R."/>
            <person name="Gladieux P."/>
            <person name="Hiltunen Thoren M."/>
            <person name="Johannesson H."/>
        </authorList>
    </citation>
    <scope>NUCLEOTIDE SEQUENCE</scope>
    <source>
        <strain evidence="8">CBS 955.72</strain>
    </source>
</reference>
<evidence type="ECO:0000313" key="8">
    <source>
        <dbReference type="EMBL" id="KAK3359060.1"/>
    </source>
</evidence>
<evidence type="ECO:0000256" key="6">
    <source>
        <dbReference type="SAM" id="MobiDB-lite"/>
    </source>
</evidence>
<feature type="domain" description="Prolyl 4-hydroxylase alpha subunit" evidence="7">
    <location>
        <begin position="76"/>
        <end position="301"/>
    </location>
</feature>
<dbReference type="Pfam" id="PF13640">
    <property type="entry name" value="2OG-FeII_Oxy_3"/>
    <property type="match status" value="1"/>
</dbReference>
<dbReference type="SMART" id="SM00702">
    <property type="entry name" value="P4Hc"/>
    <property type="match status" value="1"/>
</dbReference>
<accession>A0AAJ0MHB1</accession>
<proteinExistence type="predicted"/>
<dbReference type="EMBL" id="JAUIQD010000002">
    <property type="protein sequence ID" value="KAK3359060.1"/>
    <property type="molecule type" value="Genomic_DNA"/>
</dbReference>
<keyword evidence="2" id="KW-0479">Metal-binding</keyword>
<keyword evidence="9" id="KW-1185">Reference proteome</keyword>
<evidence type="ECO:0000256" key="3">
    <source>
        <dbReference type="ARBA" id="ARBA00022964"/>
    </source>
</evidence>
<dbReference type="InterPro" id="IPR006620">
    <property type="entry name" value="Pro_4_hyd_alph"/>
</dbReference>
<reference evidence="8" key="2">
    <citation type="submission" date="2023-06" db="EMBL/GenBank/DDBJ databases">
        <authorList>
            <consortium name="Lawrence Berkeley National Laboratory"/>
            <person name="Haridas S."/>
            <person name="Hensen N."/>
            <person name="Bonometti L."/>
            <person name="Westerberg I."/>
            <person name="Brannstrom I.O."/>
            <person name="Guillou S."/>
            <person name="Cros-Aarteil S."/>
            <person name="Calhoun S."/>
            <person name="Kuo A."/>
            <person name="Mondo S."/>
            <person name="Pangilinan J."/>
            <person name="Riley R."/>
            <person name="Labutti K."/>
            <person name="Andreopoulos B."/>
            <person name="Lipzen A."/>
            <person name="Chen C."/>
            <person name="Yanf M."/>
            <person name="Daum C."/>
            <person name="Ng V."/>
            <person name="Clum A."/>
            <person name="Steindorff A."/>
            <person name="Ohm R."/>
            <person name="Martin F."/>
            <person name="Silar P."/>
            <person name="Natvig D."/>
            <person name="Lalanne C."/>
            <person name="Gautier V."/>
            <person name="Ament-Velasquez S.L."/>
            <person name="Kruys A."/>
            <person name="Hutchinson M.I."/>
            <person name="Powell A.J."/>
            <person name="Barry K."/>
            <person name="Miller A.N."/>
            <person name="Grigoriev I.V."/>
            <person name="Debuchy R."/>
            <person name="Gladieux P."/>
            <person name="Thoren M.H."/>
            <person name="Johannesson H."/>
        </authorList>
    </citation>
    <scope>NUCLEOTIDE SEQUENCE</scope>
    <source>
        <strain evidence="8">CBS 955.72</strain>
    </source>
</reference>
<dbReference type="GO" id="GO:0031418">
    <property type="term" value="F:L-ascorbic acid binding"/>
    <property type="evidence" value="ECO:0007669"/>
    <property type="project" value="InterPro"/>
</dbReference>
<dbReference type="PANTHER" id="PTHR10869:SF241">
    <property type="entry name" value="FE2OG DIOXYGENASE DOMAIN-CONTAINING PROTEIN"/>
    <property type="match status" value="1"/>
</dbReference>
<keyword evidence="4" id="KW-0560">Oxidoreductase</keyword>
<dbReference type="Proteomes" id="UP001275084">
    <property type="component" value="Unassembled WGS sequence"/>
</dbReference>
<dbReference type="GO" id="GO:0005506">
    <property type="term" value="F:iron ion binding"/>
    <property type="evidence" value="ECO:0007669"/>
    <property type="project" value="InterPro"/>
</dbReference>
<evidence type="ECO:0000259" key="7">
    <source>
        <dbReference type="SMART" id="SM00702"/>
    </source>
</evidence>
<dbReference type="InterPro" id="IPR045054">
    <property type="entry name" value="P4HA-like"/>
</dbReference>
<dbReference type="AlphaFoldDB" id="A0AAJ0MHB1"/>
<protein>
    <recommendedName>
        <fullName evidence="7">Prolyl 4-hydroxylase alpha subunit domain-containing protein</fullName>
    </recommendedName>
</protein>
<evidence type="ECO:0000256" key="1">
    <source>
        <dbReference type="ARBA" id="ARBA00001961"/>
    </source>
</evidence>
<dbReference type="GO" id="GO:0004656">
    <property type="term" value="F:procollagen-proline 4-dioxygenase activity"/>
    <property type="evidence" value="ECO:0007669"/>
    <property type="project" value="TreeGrafter"/>
</dbReference>
<evidence type="ECO:0000256" key="4">
    <source>
        <dbReference type="ARBA" id="ARBA00023002"/>
    </source>
</evidence>
<comment type="caution">
    <text evidence="8">The sequence shown here is derived from an EMBL/GenBank/DDBJ whole genome shotgun (WGS) entry which is preliminary data.</text>
</comment>
<dbReference type="InterPro" id="IPR044862">
    <property type="entry name" value="Pro_4_hyd_alph_FE2OG_OXY"/>
</dbReference>
<feature type="region of interest" description="Disordered" evidence="6">
    <location>
        <begin position="10"/>
        <end position="30"/>
    </location>
</feature>
<dbReference type="PANTHER" id="PTHR10869">
    <property type="entry name" value="PROLYL 4-HYDROXYLASE ALPHA SUBUNIT"/>
    <property type="match status" value="1"/>
</dbReference>
<evidence type="ECO:0000256" key="2">
    <source>
        <dbReference type="ARBA" id="ARBA00022723"/>
    </source>
</evidence>
<name>A0AAJ0MHB1_9PEZI</name>
<evidence type="ECO:0000313" key="9">
    <source>
        <dbReference type="Proteomes" id="UP001275084"/>
    </source>
</evidence>
<evidence type="ECO:0000256" key="5">
    <source>
        <dbReference type="ARBA" id="ARBA00023004"/>
    </source>
</evidence>